<evidence type="ECO:0000313" key="3">
    <source>
        <dbReference type="Proteomes" id="UP001597534"/>
    </source>
</evidence>
<keyword evidence="1" id="KW-0472">Membrane</keyword>
<reference evidence="3" key="1">
    <citation type="journal article" date="2019" name="Int. J. Syst. Evol. Microbiol.">
        <title>The Global Catalogue of Microorganisms (GCM) 10K type strain sequencing project: providing services to taxonomists for standard genome sequencing and annotation.</title>
        <authorList>
            <consortium name="The Broad Institute Genomics Platform"/>
            <consortium name="The Broad Institute Genome Sequencing Center for Infectious Disease"/>
            <person name="Wu L."/>
            <person name="Ma J."/>
        </authorList>
    </citation>
    <scope>NUCLEOTIDE SEQUENCE [LARGE SCALE GENOMIC DNA]</scope>
    <source>
        <strain evidence="3">KCTC 22671</strain>
    </source>
</reference>
<evidence type="ECO:0000256" key="1">
    <source>
        <dbReference type="SAM" id="Phobius"/>
    </source>
</evidence>
<keyword evidence="3" id="KW-1185">Reference proteome</keyword>
<accession>A0ABW5YL54</accession>
<comment type="caution">
    <text evidence="2">The sequence shown here is derived from an EMBL/GenBank/DDBJ whole genome shotgun (WGS) entry which is preliminary data.</text>
</comment>
<proteinExistence type="predicted"/>
<keyword evidence="1" id="KW-0812">Transmembrane</keyword>
<protein>
    <recommendedName>
        <fullName evidence="4">YxeA family protein</fullName>
    </recommendedName>
</protein>
<keyword evidence="1" id="KW-1133">Transmembrane helix</keyword>
<organism evidence="2 3">
    <name type="scientific">Flavobacterium chuncheonense</name>
    <dbReference type="NCBI Taxonomy" id="2026653"/>
    <lineage>
        <taxon>Bacteria</taxon>
        <taxon>Pseudomonadati</taxon>
        <taxon>Bacteroidota</taxon>
        <taxon>Flavobacteriia</taxon>
        <taxon>Flavobacteriales</taxon>
        <taxon>Flavobacteriaceae</taxon>
        <taxon>Flavobacterium</taxon>
    </lineage>
</organism>
<dbReference type="RefSeq" id="WP_379811315.1">
    <property type="nucleotide sequence ID" value="NZ_JBHUPC010000012.1"/>
</dbReference>
<dbReference type="EMBL" id="JBHUPC010000012">
    <property type="protein sequence ID" value="MFD2891713.1"/>
    <property type="molecule type" value="Genomic_DNA"/>
</dbReference>
<feature type="transmembrane region" description="Helical" evidence="1">
    <location>
        <begin position="6"/>
        <end position="23"/>
    </location>
</feature>
<sequence>MKTKNFNYFILFLSLIWIVYNLYEGNNYDNEIENHGIVTVGKITEFKGASMRPYLRYKYYVNEKAWGSDSPRDEKGEKIGGFYKVIYSSNNHEVSRIYLNEPITDTTLILEAGFSREDLKSISTN</sequence>
<name>A0ABW5YL54_9FLAO</name>
<evidence type="ECO:0000313" key="2">
    <source>
        <dbReference type="EMBL" id="MFD2891713.1"/>
    </source>
</evidence>
<gene>
    <name evidence="2" type="ORF">ACFS5J_06785</name>
</gene>
<evidence type="ECO:0008006" key="4">
    <source>
        <dbReference type="Google" id="ProtNLM"/>
    </source>
</evidence>
<dbReference type="Proteomes" id="UP001597534">
    <property type="component" value="Unassembled WGS sequence"/>
</dbReference>